<evidence type="ECO:0000256" key="7">
    <source>
        <dbReference type="ARBA" id="ARBA00023242"/>
    </source>
</evidence>
<feature type="compositionally biased region" description="Basic and acidic residues" evidence="8">
    <location>
        <begin position="1714"/>
        <end position="1726"/>
    </location>
</feature>
<evidence type="ECO:0000259" key="9">
    <source>
        <dbReference type="SMART" id="SM01281"/>
    </source>
</evidence>
<dbReference type="SMART" id="SM01281">
    <property type="entry name" value="Med12"/>
    <property type="match status" value="1"/>
</dbReference>
<organism evidence="10 11">
    <name type="scientific">Asbolus verrucosus</name>
    <name type="common">Desert ironclad beetle</name>
    <dbReference type="NCBI Taxonomy" id="1661398"/>
    <lineage>
        <taxon>Eukaryota</taxon>
        <taxon>Metazoa</taxon>
        <taxon>Ecdysozoa</taxon>
        <taxon>Arthropoda</taxon>
        <taxon>Hexapoda</taxon>
        <taxon>Insecta</taxon>
        <taxon>Pterygota</taxon>
        <taxon>Neoptera</taxon>
        <taxon>Endopterygota</taxon>
        <taxon>Coleoptera</taxon>
        <taxon>Polyphaga</taxon>
        <taxon>Cucujiformia</taxon>
        <taxon>Tenebrionidae</taxon>
        <taxon>Pimeliinae</taxon>
        <taxon>Asbolus</taxon>
    </lineage>
</organism>
<evidence type="ECO:0000256" key="3">
    <source>
        <dbReference type="ARBA" id="ARBA00022491"/>
    </source>
</evidence>
<feature type="region of interest" description="Disordered" evidence="8">
    <location>
        <begin position="322"/>
        <end position="343"/>
    </location>
</feature>
<dbReference type="Pfam" id="PF12145">
    <property type="entry name" value="Med12-LCEWAV"/>
    <property type="match status" value="1"/>
</dbReference>
<feature type="region of interest" description="Disordered" evidence="8">
    <location>
        <begin position="13"/>
        <end position="32"/>
    </location>
</feature>
<keyword evidence="11" id="KW-1185">Reference proteome</keyword>
<feature type="domain" description="Mediator complex subunit Med12" evidence="9">
    <location>
        <begin position="99"/>
        <end position="159"/>
    </location>
</feature>
<evidence type="ECO:0000313" key="10">
    <source>
        <dbReference type="EMBL" id="RZB40198.1"/>
    </source>
</evidence>
<sequence>MFNSSLVYEKRPLKKPRIGPPDVYPQEPKQKEDELTSINVKHGFPTMTHLSDEFGTARNCNVTASKVGAYFNDIIARKEELSMLPDSGRKRQQINPKDNFWPATIRTKNSIETWFKDLAGNKPLMHLSKKAPNFNKKEEIFIMLCEYQVPMMRAAWFIKLSSAYTVAVSEAKIKKRQMPDPTTEWTGTLLKFLKEQILKLQEYYSQVEKPAPNPSLTQAATTETDQKLSMRHWIYCIQLLKYMYEEGLMDRQEVLNWILELLEKMRSQPSDDGILRLLLPLCLQYLDEFVQSELLSRRLAHLCCKKLGYMLNNVAETNLITSPQSESTKTEQKENDKEKKEVLTSNPMQSTLLEYQNCPHHRDIVLQLSTIIQTITLECPTALVWCGTGSGSVWHGSPLDLLPMVPSSFPMAARCDMNSYRKQLQYVEHCIRERSKKAEGRWCTEKWQASSAGIITNRVLAALDALDRHRFDKMDSTNSLDTLYTKVFGGNNDQENSVVKLLCEWAVSPERTGEHRALAVAALLDRRQSDTATNGDQDAAPGDDKDSNCSVPGGPPMFQSLLMKFLDTDAPVPSPDDCPQKKTAFSNLVHLFAELIRRDVFSHDAYMCTLISRGDLLGHEETTEVSSHQSHHTKLEDHSHNMDYDDANIDHDLDKILQNIKEDQQNSMDVPDSPKEHDHGHHPHVPSSIGHVPMETDHNDHKIKPSRHLLYTTHFPLSQDDPFSQHDCNQRHVLLYGVGKVRDEARHTVKKMSKEICKLFSKKFSIDVAEGGKVKKHSRNEFNFEATTQKCQSLSYFDQHLVTWQCSVTVIEMLNSFATGNSNYLPVQEHVAFLFDLMELALNIYGLIDVCIQILKELPEVETQLYNKNSVLNRNYTTSLSLYVVGVLRRYHCCLLLSPEQTSAVFEGLCKVVKHVSNPGDCSSAERCILAHLYDLYSSCSLLKSKPHTGEPFGNAYPKIRQALYTALQPTPSSNYVYNSQYMQEVFANPRRGGRIESAWARQLNESGNNRYSFVGSAVIHVCREMDNERLNDLAIMCAEMTACCNSLASEWLGVLLALCCPIVHPGYYTDVLTQLDIQDVSIHNALAVFTCILIARHCFSLEDFVGRVALPSLLKVKSLDNGSGTAEGGMRLTCHLLLRLFRTAEGPQPGLYSVGSPPLTAPRPPLGVRLSCDRHLLAAAHRNIHVGPVLAVLKAVLIVGDATAREGTELSISHILGTSDLLSGGDGPSLDLAQSSTGNAESTASLSAFACHVLREICSQQWVLERCLCHPEELCDSDNLLDPLLSHSQAQRLLHMICYPDAGTSIEELDQKSMISRILENLEQWTLRMSWLDLQLMFRQFTANSQELSQWLDTVAKAAIDVFQLSSPSSNSPKAEEKKTEIKSRQQNSIWLVAPLVSKLPSAVQGRVLKVAGQVLESGGWCREKKSKGRGSSENQSLLSHQPFLTLVLTCLKGQEEGQREGLLSSLHQQLSQLVQLARDGNLQDICNNERTLDGLQLRFALVGGVFEAFQRNPSATTDWALLLVQLVTNGLIDLHTHSELFTTVVDMLATLIHSALATDSQDEGRKMYQNLMKKLKKEVGERHNASLQHIRQLLPLPRSVTEVIAVEPIGCLTDSKGNKINFDSFDKKHGFQASVSRLVTDKQRVSSWDVLEGMKNPAPLSWSWFGAVRLERKPLSCEDTHRLLKYHTHNLQRPASHYLDPPPLPPEDLEPVPDKPLKDCDLKADTPSSVDQSPAAVGKGRGKGQRRPRKPKAVPGQLPVNPMGMNQPQMGQGQPGMPMQINQSKQALSNLLRSRHPINQFMGPGGQNPQGPGPQAGNYGPMRQFPRQPMRQQHPGAMQQNQVFEIFQNRFLKMAEAPGRLSGDQGGVRNQIRLFSKNLHLALKAEH</sequence>
<dbReference type="PANTHER" id="PTHR46007:SF11">
    <property type="entry name" value="MEDIATOR OF RNA POLYMERASE II TRANSCRIPTION SUBUNIT 12"/>
    <property type="match status" value="1"/>
</dbReference>
<evidence type="ECO:0000256" key="6">
    <source>
        <dbReference type="ARBA" id="ARBA00023163"/>
    </source>
</evidence>
<comment type="similarity">
    <text evidence="2">Belongs to the Mediator complex subunit 12 family.</text>
</comment>
<keyword evidence="3" id="KW-0678">Repressor</keyword>
<keyword evidence="4" id="KW-0805">Transcription regulation</keyword>
<feature type="region of interest" description="Disordered" evidence="8">
    <location>
        <begin position="529"/>
        <end position="553"/>
    </location>
</feature>
<dbReference type="Proteomes" id="UP000292052">
    <property type="component" value="Unassembled WGS sequence"/>
</dbReference>
<accession>A0A482VAK9</accession>
<dbReference type="GO" id="GO:0045944">
    <property type="term" value="P:positive regulation of transcription by RNA polymerase II"/>
    <property type="evidence" value="ECO:0007669"/>
    <property type="project" value="TreeGrafter"/>
</dbReference>
<feature type="compositionally biased region" description="Basic residues" evidence="8">
    <location>
        <begin position="1742"/>
        <end position="1754"/>
    </location>
</feature>
<proteinExistence type="inferred from homology"/>
<name>A0A482VAK9_ASBVE</name>
<dbReference type="Pfam" id="PF09497">
    <property type="entry name" value="Med12"/>
    <property type="match status" value="1"/>
</dbReference>
<dbReference type="EMBL" id="QDEB01121451">
    <property type="protein sequence ID" value="RZB40198.1"/>
    <property type="molecule type" value="Genomic_DNA"/>
</dbReference>
<dbReference type="InterPro" id="IPR051647">
    <property type="entry name" value="Mediator_comp_sub12"/>
</dbReference>
<evidence type="ECO:0000256" key="8">
    <source>
        <dbReference type="SAM" id="MobiDB-lite"/>
    </source>
</evidence>
<comment type="subcellular location">
    <subcellularLocation>
        <location evidence="1">Nucleus</location>
    </subcellularLocation>
</comment>
<feature type="compositionally biased region" description="Basic and acidic residues" evidence="8">
    <location>
        <begin position="328"/>
        <end position="342"/>
    </location>
</feature>
<dbReference type="InterPro" id="IPR019035">
    <property type="entry name" value="Mediator_Med12"/>
</dbReference>
<dbReference type="PANTHER" id="PTHR46007">
    <property type="entry name" value="MEDIATOR OF RNA POLYMERASE II TRANSCRIPTION SUBUNIT 12"/>
    <property type="match status" value="1"/>
</dbReference>
<dbReference type="InterPro" id="IPR021990">
    <property type="entry name" value="Mediator_Med12_LCEWAV"/>
</dbReference>
<evidence type="ECO:0000256" key="1">
    <source>
        <dbReference type="ARBA" id="ARBA00004123"/>
    </source>
</evidence>
<evidence type="ECO:0000256" key="4">
    <source>
        <dbReference type="ARBA" id="ARBA00023015"/>
    </source>
</evidence>
<protein>
    <submittedName>
        <fullName evidence="10">Mediator of RNA polymerase II transcription subunit 12</fullName>
    </submittedName>
</protein>
<comment type="caution">
    <text evidence="10">The sequence shown here is derived from an EMBL/GenBank/DDBJ whole genome shotgun (WGS) entry which is preliminary data.</text>
</comment>
<evidence type="ECO:0000256" key="2">
    <source>
        <dbReference type="ARBA" id="ARBA00010289"/>
    </source>
</evidence>
<dbReference type="OrthoDB" id="20828at2759"/>
<dbReference type="GO" id="GO:0003713">
    <property type="term" value="F:transcription coactivator activity"/>
    <property type="evidence" value="ECO:0007669"/>
    <property type="project" value="TreeGrafter"/>
</dbReference>
<dbReference type="GO" id="GO:0016592">
    <property type="term" value="C:mediator complex"/>
    <property type="evidence" value="ECO:0007669"/>
    <property type="project" value="InterPro"/>
</dbReference>
<keyword evidence="7" id="KW-0539">Nucleus</keyword>
<evidence type="ECO:0000313" key="11">
    <source>
        <dbReference type="Proteomes" id="UP000292052"/>
    </source>
</evidence>
<feature type="region of interest" description="Disordered" evidence="8">
    <location>
        <begin position="1695"/>
        <end position="1764"/>
    </location>
</feature>
<feature type="region of interest" description="Disordered" evidence="8">
    <location>
        <begin position="621"/>
        <end position="640"/>
    </location>
</feature>
<gene>
    <name evidence="10" type="ORF">BDFB_004342</name>
</gene>
<keyword evidence="6" id="KW-0804">Transcription</keyword>
<keyword evidence="5" id="KW-0010">Activator</keyword>
<feature type="region of interest" description="Disordered" evidence="8">
    <location>
        <begin position="664"/>
        <end position="700"/>
    </location>
</feature>
<reference evidence="10 11" key="1">
    <citation type="submission" date="2017-03" db="EMBL/GenBank/DDBJ databases">
        <title>Genome of the blue death feigning beetle - Asbolus verrucosus.</title>
        <authorList>
            <person name="Rider S.D."/>
        </authorList>
    </citation>
    <scope>NUCLEOTIDE SEQUENCE [LARGE SCALE GENOMIC DNA]</scope>
    <source>
        <strain evidence="10">Butters</strain>
        <tissue evidence="10">Head and leg muscle</tissue>
    </source>
</reference>
<dbReference type="STRING" id="1661398.A0A482VAK9"/>
<evidence type="ECO:0000256" key="5">
    <source>
        <dbReference type="ARBA" id="ARBA00023159"/>
    </source>
</evidence>